<dbReference type="GO" id="GO:0003676">
    <property type="term" value="F:nucleic acid binding"/>
    <property type="evidence" value="ECO:0007669"/>
    <property type="project" value="InterPro"/>
</dbReference>
<dbReference type="GO" id="GO:0008270">
    <property type="term" value="F:zinc ion binding"/>
    <property type="evidence" value="ECO:0007669"/>
    <property type="project" value="UniProtKB-KW"/>
</dbReference>
<name>A0A085MC54_9BILA</name>
<feature type="domain" description="CCHC-type" evidence="3">
    <location>
        <begin position="208"/>
        <end position="224"/>
    </location>
</feature>
<dbReference type="Proteomes" id="UP000030764">
    <property type="component" value="Unassembled WGS sequence"/>
</dbReference>
<protein>
    <recommendedName>
        <fullName evidence="3">CCHC-type domain-containing protein</fullName>
    </recommendedName>
</protein>
<gene>
    <name evidence="4" type="ORF">M513_04234</name>
</gene>
<accession>A0A085MC54</accession>
<dbReference type="EMBL" id="KL363204">
    <property type="protein sequence ID" value="KFD54800.1"/>
    <property type="molecule type" value="Genomic_DNA"/>
</dbReference>
<dbReference type="PROSITE" id="PS50158">
    <property type="entry name" value="ZF_CCHC"/>
    <property type="match status" value="1"/>
</dbReference>
<keyword evidence="1" id="KW-0863">Zinc-finger</keyword>
<reference evidence="4 5" key="1">
    <citation type="journal article" date="2014" name="Nat. Genet.">
        <title>Genome and transcriptome of the porcine whipworm Trichuris suis.</title>
        <authorList>
            <person name="Jex A.R."/>
            <person name="Nejsum P."/>
            <person name="Schwarz E.M."/>
            <person name="Hu L."/>
            <person name="Young N.D."/>
            <person name="Hall R.S."/>
            <person name="Korhonen P.K."/>
            <person name="Liao S."/>
            <person name="Thamsborg S."/>
            <person name="Xia J."/>
            <person name="Xu P."/>
            <person name="Wang S."/>
            <person name="Scheerlinck J.P."/>
            <person name="Hofmann A."/>
            <person name="Sternberg P.W."/>
            <person name="Wang J."/>
            <person name="Gasser R.B."/>
        </authorList>
    </citation>
    <scope>NUCLEOTIDE SEQUENCE [LARGE SCALE GENOMIC DNA]</scope>
    <source>
        <strain evidence="4">DCEP-RM93M</strain>
    </source>
</reference>
<organism evidence="4 5">
    <name type="scientific">Trichuris suis</name>
    <name type="common">pig whipworm</name>
    <dbReference type="NCBI Taxonomy" id="68888"/>
    <lineage>
        <taxon>Eukaryota</taxon>
        <taxon>Metazoa</taxon>
        <taxon>Ecdysozoa</taxon>
        <taxon>Nematoda</taxon>
        <taxon>Enoplea</taxon>
        <taxon>Dorylaimia</taxon>
        <taxon>Trichinellida</taxon>
        <taxon>Trichuridae</taxon>
        <taxon>Trichuris</taxon>
    </lineage>
</organism>
<dbReference type="AlphaFoldDB" id="A0A085MC54"/>
<keyword evidence="5" id="KW-1185">Reference proteome</keyword>
<proteinExistence type="predicted"/>
<dbReference type="InterPro" id="IPR001878">
    <property type="entry name" value="Znf_CCHC"/>
</dbReference>
<feature type="region of interest" description="Disordered" evidence="2">
    <location>
        <begin position="178"/>
        <end position="203"/>
    </location>
</feature>
<keyword evidence="1" id="KW-0862">Zinc</keyword>
<sequence length="224" mass="24755">MTKSYDGSLELTAGNIGLNDLVISRRQTASLKHISVACCFPMMARHYSVKEAVAPQKTDAKSFDELIQAVRGRLDLIPAVFPARAEFYTRKQLPSESVATLMSNLRHLAGRCHFEAAPTVGERIDFQLQDQFLIGMSAVETRCRVLRGPKITLEELYNAALTGGSAVEQSKLINSHSASLPQPTIHGIDNKRRSKPAKHVSSPSEDIKCWRCGCRGHNADYCRS</sequence>
<evidence type="ECO:0000256" key="2">
    <source>
        <dbReference type="SAM" id="MobiDB-lite"/>
    </source>
</evidence>
<evidence type="ECO:0000259" key="3">
    <source>
        <dbReference type="PROSITE" id="PS50158"/>
    </source>
</evidence>
<keyword evidence="1" id="KW-0479">Metal-binding</keyword>
<evidence type="ECO:0000313" key="5">
    <source>
        <dbReference type="Proteomes" id="UP000030764"/>
    </source>
</evidence>
<evidence type="ECO:0000313" key="4">
    <source>
        <dbReference type="EMBL" id="KFD54800.1"/>
    </source>
</evidence>
<evidence type="ECO:0000256" key="1">
    <source>
        <dbReference type="PROSITE-ProRule" id="PRU00047"/>
    </source>
</evidence>